<dbReference type="RefSeq" id="WP_168567440.1">
    <property type="nucleotide sequence ID" value="NZ_CP051167.1"/>
</dbReference>
<dbReference type="AlphaFoldDB" id="A0A6H1TU48"/>
<sequence>MNWKQVCSGILLGSLASLMGLPSQAQDSTDQLNQAICSEDWDGAIAILDNAMLDYPNSQNTLAEYRDRLQQLSTTGLSEKQKAQYCSLNPDPSDFPLLTADEETSLSAHVSEYYQQLDPDMTYDDIATLIGRPGKLDYLSSSYTWIAENTSTLSATFSNNELEDLTIGESIDCRENDGCDGIIAAPTEFKQLQERLELGMNAQAALQYIRRELGEPTWPVETLMYDWQFREEGIYCRIFAYFASTTDGQVTTYGKLCVKEDE</sequence>
<proteinExistence type="predicted"/>
<organism evidence="2 3">
    <name type="scientific">Oxynema aestuarii AP17</name>
    <dbReference type="NCBI Taxonomy" id="2064643"/>
    <lineage>
        <taxon>Bacteria</taxon>
        <taxon>Bacillati</taxon>
        <taxon>Cyanobacteriota</taxon>
        <taxon>Cyanophyceae</taxon>
        <taxon>Oscillatoriophycideae</taxon>
        <taxon>Oscillatoriales</taxon>
        <taxon>Oscillatoriaceae</taxon>
        <taxon>Oxynema</taxon>
        <taxon>Oxynema aestuarii</taxon>
    </lineage>
</organism>
<name>A0A6H1TU48_9CYAN</name>
<dbReference type="Proteomes" id="UP000500857">
    <property type="component" value="Chromosome"/>
</dbReference>
<dbReference type="KEGG" id="oxy:HCG48_00650"/>
<protein>
    <submittedName>
        <fullName evidence="2">Uncharacterized protein</fullName>
    </submittedName>
</protein>
<feature type="signal peptide" evidence="1">
    <location>
        <begin position="1"/>
        <end position="25"/>
    </location>
</feature>
<feature type="chain" id="PRO_5026088180" evidence="1">
    <location>
        <begin position="26"/>
        <end position="262"/>
    </location>
</feature>
<accession>A0A6H1TU48</accession>
<evidence type="ECO:0000313" key="3">
    <source>
        <dbReference type="Proteomes" id="UP000500857"/>
    </source>
</evidence>
<dbReference type="EMBL" id="CP051167">
    <property type="protein sequence ID" value="QIZ69283.1"/>
    <property type="molecule type" value="Genomic_DNA"/>
</dbReference>
<evidence type="ECO:0000256" key="1">
    <source>
        <dbReference type="SAM" id="SignalP"/>
    </source>
</evidence>
<evidence type="ECO:0000313" key="2">
    <source>
        <dbReference type="EMBL" id="QIZ69283.1"/>
    </source>
</evidence>
<reference evidence="2 3" key="1">
    <citation type="submission" date="2020-04" db="EMBL/GenBank/DDBJ databases">
        <authorList>
            <person name="Basu S."/>
            <person name="Maruthanayagam V."/>
            <person name="Chakraborty S."/>
            <person name="Pramanik A."/>
            <person name="Mukherjee J."/>
            <person name="Brink B."/>
        </authorList>
    </citation>
    <scope>NUCLEOTIDE SEQUENCE [LARGE SCALE GENOMIC DNA]</scope>
    <source>
        <strain evidence="2 3">AP17</strain>
    </source>
</reference>
<keyword evidence="3" id="KW-1185">Reference proteome</keyword>
<gene>
    <name evidence="2" type="ORF">HCG48_00650</name>
</gene>
<keyword evidence="1" id="KW-0732">Signal</keyword>